<evidence type="ECO:0000313" key="2">
    <source>
        <dbReference type="Proteomes" id="UP000024404"/>
    </source>
</evidence>
<evidence type="ECO:0000313" key="1">
    <source>
        <dbReference type="EnsemblMetazoa" id="OVOC9997.1"/>
    </source>
</evidence>
<dbReference type="OMA" id="NDMHEKF"/>
<sequence length="486" mass="55138">MRSSVNNNGRWGRRTGKKWYDGMAKHVDAIMKRAKERRTNLINTSRRVPQRLTQPISPHKRLKERAGLWMFAKQSEIITEPNMITSSIRRKVQEDVRAIMAEDSHDRRQMWNRARQGIADRINSNAGFRVPSSSDVFDIPSCSRFEKETNLESPVNETTVFSTKEDSTLNDKDLCLFPADPLLLDYAERILSALPQLFLQNDDRTSYSIAATGIIACSLRRHGVYPKSSKFQQKEMLESSKRENDTHEAGFFLFFKLWRSFFENLSPLNSFSVDSALLTGSSSSSVKLFEFEDIPASSEHILSNSDDANTISNICRSPKNPLCNNISDPNFSAFFPKIGRNVESSANLSINSNDLMELATDGDFSTNISYNLPLRQSEFDLGKYHPITASSWLEGNSANMSNASKTIYRNAKSNKIQQSCQPMEFSFIEPAVSEATNNNQWMINSSVRKKICPEMPNFHLKSNNGAAYDVFNSSYNSQTSHFSFDF</sequence>
<dbReference type="Proteomes" id="UP000024404">
    <property type="component" value="Unassembled WGS sequence"/>
</dbReference>
<accession>A0A8R1U267</accession>
<reference evidence="2" key="1">
    <citation type="submission" date="2013-10" db="EMBL/GenBank/DDBJ databases">
        <title>Genome sequencing of Onchocerca volvulus.</title>
        <authorList>
            <person name="Cotton J."/>
            <person name="Tsai J."/>
            <person name="Stanley E."/>
            <person name="Tracey A."/>
            <person name="Holroyd N."/>
            <person name="Lustigman S."/>
            <person name="Berriman M."/>
        </authorList>
    </citation>
    <scope>NUCLEOTIDE SEQUENCE</scope>
</reference>
<name>A0A8R1U267_ONCVO</name>
<dbReference type="AlphaFoldDB" id="A0A8R1U267"/>
<reference evidence="1" key="2">
    <citation type="submission" date="2022-06" db="UniProtKB">
        <authorList>
            <consortium name="EnsemblMetazoa"/>
        </authorList>
    </citation>
    <scope>IDENTIFICATION</scope>
</reference>
<protein>
    <submittedName>
        <fullName evidence="1">Uncharacterized protein</fullName>
    </submittedName>
</protein>
<organism evidence="1 2">
    <name type="scientific">Onchocerca volvulus</name>
    <dbReference type="NCBI Taxonomy" id="6282"/>
    <lineage>
        <taxon>Eukaryota</taxon>
        <taxon>Metazoa</taxon>
        <taxon>Ecdysozoa</taxon>
        <taxon>Nematoda</taxon>
        <taxon>Chromadorea</taxon>
        <taxon>Rhabditida</taxon>
        <taxon>Spirurina</taxon>
        <taxon>Spiruromorpha</taxon>
        <taxon>Filarioidea</taxon>
        <taxon>Onchocercidae</taxon>
        <taxon>Onchocerca</taxon>
    </lineage>
</organism>
<dbReference type="EMBL" id="CMVM020000310">
    <property type="status" value="NOT_ANNOTATED_CDS"/>
    <property type="molecule type" value="Genomic_DNA"/>
</dbReference>
<dbReference type="EnsemblMetazoa" id="OVOC9997.1">
    <property type="protein sequence ID" value="OVOC9997.1"/>
    <property type="gene ID" value="WBGene00246806"/>
</dbReference>
<proteinExistence type="predicted"/>
<keyword evidence="2" id="KW-1185">Reference proteome</keyword>